<evidence type="ECO:0000256" key="1">
    <source>
        <dbReference type="SAM" id="MobiDB-lite"/>
    </source>
</evidence>
<dbReference type="NCBIfam" id="TIGR04416">
    <property type="entry name" value="group_II_RT_mat"/>
    <property type="match status" value="1"/>
</dbReference>
<sequence length="631" mass="72013">MPVRAAGPERVLTWAGEPLNTEADGLMNRRGKLDTVVVNGPEDVAVEWDFVDWRVHEQNVIRLRRRIFKATREQDWATVRSLQKLMLGSWSNTLVSVRQVTQRNTGRRTAGIDGEVALSSPERAEMAVRVHRSRSDWDPMPVRRVYIPKASDKTKLRPLGIPVLMDRCHQARVRNALEPEWEARFEARSYGFRPGRSCADAIGSLYATLHGPRAHRVWILDADLSAAFDRIDHSRLLDALDGFPARGLVERWLRAGVVEQGRFSPTEQGSPQGGVISPLLMNVALHGLEEAAGVRYHSTGTQAGKAVAGTPILVRYADDLAVCCCSRQQAEQVKARMAAWLAPRGLVFNEDKTRIVHLEEGFNFLGFNLRRYRRTDQPAKLLITPSQDAVRRLRHRLADETRRMRGSNAMALIARLNPIIRGWAAYYRGVVSSKLFGALDHYVWWLTYRWACRSHPRKPKKWIVRRYFGRFNKFRNDRWVFGARDHVLNERGDIAHLTKFSWTNIVRHQLVAGGASPDDPDLIDYWAARRRKVLPPLDSYNLRLLAEQDGRCPLCGDHILTPDQPPQSPHAWERWWLSIIKRAIAADYLTHHGRGSTLDGNRTRLVHTSCHRSLQARRRRRPESATPSGLA</sequence>
<evidence type="ECO:0000259" key="2">
    <source>
        <dbReference type="PROSITE" id="PS50878"/>
    </source>
</evidence>
<dbReference type="AlphaFoldDB" id="A0A498QK94"/>
<dbReference type="Pfam" id="PF08388">
    <property type="entry name" value="GIIM"/>
    <property type="match status" value="1"/>
</dbReference>
<dbReference type="InterPro" id="IPR000477">
    <property type="entry name" value="RT_dom"/>
</dbReference>
<dbReference type="InterPro" id="IPR051083">
    <property type="entry name" value="GrpII_Intron_Splice-Mob/Def"/>
</dbReference>
<dbReference type="PANTHER" id="PTHR34047:SF10">
    <property type="entry name" value="GROUP II INTRON-ASSOCIATED OPEN READING FRAME"/>
    <property type="match status" value="1"/>
</dbReference>
<dbReference type="SUPFAM" id="SSF56672">
    <property type="entry name" value="DNA/RNA polymerases"/>
    <property type="match status" value="1"/>
</dbReference>
<proteinExistence type="predicted"/>
<dbReference type="Proteomes" id="UP000267289">
    <property type="component" value="Unassembled WGS sequence"/>
</dbReference>
<dbReference type="CDD" id="cd01651">
    <property type="entry name" value="RT_G2_intron"/>
    <property type="match status" value="1"/>
</dbReference>
<dbReference type="InterPro" id="IPR013597">
    <property type="entry name" value="Mat_intron_G2"/>
</dbReference>
<gene>
    <name evidence="3" type="primary">ltrA_2</name>
    <name evidence="3" type="ORF">LAUMK13_05543</name>
</gene>
<dbReference type="PANTHER" id="PTHR34047">
    <property type="entry name" value="NUCLEAR INTRON MATURASE 1, MITOCHONDRIAL-RELATED"/>
    <property type="match status" value="1"/>
</dbReference>
<accession>A0A498QK94</accession>
<dbReference type="Pfam" id="PF13655">
    <property type="entry name" value="RVT_N"/>
    <property type="match status" value="1"/>
</dbReference>
<evidence type="ECO:0000313" key="3">
    <source>
        <dbReference type="EMBL" id="VBA45873.1"/>
    </source>
</evidence>
<feature type="domain" description="Reverse transcriptase" evidence="2">
    <location>
        <begin position="128"/>
        <end position="369"/>
    </location>
</feature>
<protein>
    <submittedName>
        <fullName evidence="3">Group II intron-encoded protein LtrA</fullName>
    </submittedName>
</protein>
<dbReference type="Pfam" id="PF00078">
    <property type="entry name" value="RVT_1"/>
    <property type="match status" value="1"/>
</dbReference>
<dbReference type="EMBL" id="UPHQ01000307">
    <property type="protein sequence ID" value="VBA45873.1"/>
    <property type="molecule type" value="Genomic_DNA"/>
</dbReference>
<dbReference type="InterPro" id="IPR043502">
    <property type="entry name" value="DNA/RNA_pol_sf"/>
</dbReference>
<reference evidence="3 4" key="1">
    <citation type="submission" date="2018-09" db="EMBL/GenBank/DDBJ databases">
        <authorList>
            <person name="Tagini F."/>
        </authorList>
    </citation>
    <scope>NUCLEOTIDE SEQUENCE [LARGE SCALE GENOMIC DNA]</scope>
    <source>
        <strain evidence="3 4">MK13</strain>
    </source>
</reference>
<dbReference type="InterPro" id="IPR025960">
    <property type="entry name" value="RVT_N"/>
</dbReference>
<name>A0A498QK94_9MYCO</name>
<dbReference type="PROSITE" id="PS50878">
    <property type="entry name" value="RT_POL"/>
    <property type="match status" value="1"/>
</dbReference>
<feature type="region of interest" description="Disordered" evidence="1">
    <location>
        <begin position="610"/>
        <end position="631"/>
    </location>
</feature>
<organism evidence="3 4">
    <name type="scientific">Mycobacterium innocens</name>
    <dbReference type="NCBI Taxonomy" id="2341083"/>
    <lineage>
        <taxon>Bacteria</taxon>
        <taxon>Bacillati</taxon>
        <taxon>Actinomycetota</taxon>
        <taxon>Actinomycetes</taxon>
        <taxon>Mycobacteriales</taxon>
        <taxon>Mycobacteriaceae</taxon>
        <taxon>Mycobacterium</taxon>
    </lineage>
</organism>
<dbReference type="InterPro" id="IPR030931">
    <property type="entry name" value="Group_II_RT_mat"/>
</dbReference>
<evidence type="ECO:0000313" key="4">
    <source>
        <dbReference type="Proteomes" id="UP000267289"/>
    </source>
</evidence>
<keyword evidence="4" id="KW-1185">Reference proteome</keyword>